<feature type="transmembrane region" description="Helical" evidence="1">
    <location>
        <begin position="93"/>
        <end position="115"/>
    </location>
</feature>
<dbReference type="GO" id="GO:0043164">
    <property type="term" value="P:Gram-negative-bacterium-type cell wall biogenesis"/>
    <property type="evidence" value="ECO:0007669"/>
    <property type="project" value="TreeGrafter"/>
</dbReference>
<keyword evidence="1" id="KW-0812">Transmembrane</keyword>
<reference evidence="3 5" key="2">
    <citation type="submission" date="2019-11" db="EMBL/GenBank/DDBJ databases">
        <title>Characterisation of Fundicoccus ignavus gen. nov. sp. nov., a novel genus of the family Aerococcaceae isolated from bulk tank milk.</title>
        <authorList>
            <person name="Siebert A."/>
            <person name="Huptas C."/>
            <person name="Wenning M."/>
            <person name="Scherer S."/>
            <person name="Doll E.V."/>
        </authorList>
    </citation>
    <scope>NUCLEOTIDE SEQUENCE [LARGE SCALE GENOMIC DNA]</scope>
    <source>
        <strain evidence="3 5">WS4759</strain>
    </source>
</reference>
<feature type="transmembrane region" description="Helical" evidence="1">
    <location>
        <begin position="312"/>
        <end position="338"/>
    </location>
</feature>
<keyword evidence="1" id="KW-0472">Membrane</keyword>
<evidence type="ECO:0000256" key="1">
    <source>
        <dbReference type="SAM" id="Phobius"/>
    </source>
</evidence>
<dbReference type="InterPro" id="IPR014729">
    <property type="entry name" value="Rossmann-like_a/b/a_fold"/>
</dbReference>
<proteinExistence type="predicted"/>
<keyword evidence="5" id="KW-1185">Reference proteome</keyword>
<feature type="transmembrane region" description="Helical" evidence="1">
    <location>
        <begin position="127"/>
        <end position="152"/>
    </location>
</feature>
<dbReference type="Gene3D" id="3.40.50.620">
    <property type="entry name" value="HUPs"/>
    <property type="match status" value="1"/>
</dbReference>
<evidence type="ECO:0000313" key="5">
    <source>
        <dbReference type="Proteomes" id="UP000430975"/>
    </source>
</evidence>
<dbReference type="InterPro" id="IPR003848">
    <property type="entry name" value="DUF218"/>
</dbReference>
<organism evidence="3 5">
    <name type="scientific">Fundicoccus ignavus</name>
    <dbReference type="NCBI Taxonomy" id="2664442"/>
    <lineage>
        <taxon>Bacteria</taxon>
        <taxon>Bacillati</taxon>
        <taxon>Bacillota</taxon>
        <taxon>Bacilli</taxon>
        <taxon>Lactobacillales</taxon>
        <taxon>Aerococcaceae</taxon>
        <taxon>Fundicoccus</taxon>
    </lineage>
</organism>
<keyword evidence="1" id="KW-1133">Transmembrane helix</keyword>
<dbReference type="Proteomes" id="UP000430975">
    <property type="component" value="Unassembled WGS sequence"/>
</dbReference>
<dbReference type="PANTHER" id="PTHR30336:SF4">
    <property type="entry name" value="ENVELOPE BIOGENESIS FACTOR ELYC"/>
    <property type="match status" value="1"/>
</dbReference>
<feature type="transmembrane region" description="Helical" evidence="1">
    <location>
        <begin position="6"/>
        <end position="21"/>
    </location>
</feature>
<dbReference type="CDD" id="cd06259">
    <property type="entry name" value="YdcF-like"/>
    <property type="match status" value="1"/>
</dbReference>
<comment type="caution">
    <text evidence="3">The sequence shown here is derived from an EMBL/GenBank/DDBJ whole genome shotgun (WGS) entry which is preliminary data.</text>
</comment>
<dbReference type="GO" id="GO:0005886">
    <property type="term" value="C:plasma membrane"/>
    <property type="evidence" value="ECO:0007669"/>
    <property type="project" value="TreeGrafter"/>
</dbReference>
<feature type="transmembrane region" description="Helical" evidence="1">
    <location>
        <begin position="57"/>
        <end position="81"/>
    </location>
</feature>
<sequence length="343" mass="39163">MLIFLLMTTIFLGCLYFWIYFREPRTLWLGISFFLFIGSALFLLATFLISVDQEAPLYIIAIVLAFGLLLFPTVMIFTFLFNGVKVIKNEGFHFGNILALGFGIALFIYLTFWPIQEDLTNQTLLNSFYYFVSILVGYFLITLNLYTVTSLLNVWHLYKPKVDYLIVLGAGLNGDKVTPLLAARIDKAISLYRKNPNLRLIMTGGQGSDELVAEGVAMAQYAIEQGVPEASIIIEDKAINTEENVEFSINLMDTMDAKFAIVSNSYHVYRALIIAKEQGYKCSGYGAKTKFYFSINAFIREFIGYLYLKRKIYLIFLGVITFLFLILNLLPTLLGYYVEYFVH</sequence>
<reference evidence="4 6" key="1">
    <citation type="submission" date="2019-11" db="EMBL/GenBank/DDBJ databases">
        <title>Characterisation of Fundicoccus ignavus gen. nov. sp. nov., a novel genus of the family Aerococcaceae from bulk tank milk.</title>
        <authorList>
            <person name="Siebert A."/>
            <person name="Huptas C."/>
            <person name="Wenning M."/>
            <person name="Scherer S."/>
            <person name="Doll E.V."/>
        </authorList>
    </citation>
    <scope>NUCLEOTIDE SEQUENCE [LARGE SCALE GENOMIC DNA]</scope>
    <source>
        <strain evidence="4 6">DSM 109652</strain>
    </source>
</reference>
<dbReference type="EMBL" id="WJQT01000015">
    <property type="protein sequence ID" value="MRJ47851.1"/>
    <property type="molecule type" value="Genomic_DNA"/>
</dbReference>
<feature type="domain" description="DUF218" evidence="2">
    <location>
        <begin position="163"/>
        <end position="304"/>
    </location>
</feature>
<evidence type="ECO:0000313" key="4">
    <source>
        <dbReference type="EMBL" id="MRJ47851.1"/>
    </source>
</evidence>
<evidence type="ECO:0000313" key="3">
    <source>
        <dbReference type="EMBL" id="MRI84735.1"/>
    </source>
</evidence>
<dbReference type="Proteomes" id="UP000440066">
    <property type="component" value="Unassembled WGS sequence"/>
</dbReference>
<dbReference type="Pfam" id="PF02698">
    <property type="entry name" value="DUF218"/>
    <property type="match status" value="1"/>
</dbReference>
<accession>A0A6I2GMI7</accession>
<dbReference type="InterPro" id="IPR051599">
    <property type="entry name" value="Cell_Envelope_Assoc"/>
</dbReference>
<feature type="transmembrane region" description="Helical" evidence="1">
    <location>
        <begin position="28"/>
        <end position="51"/>
    </location>
</feature>
<name>A0A6I2GMI7_9LACT</name>
<dbReference type="RefSeq" id="WP_153832917.1">
    <property type="nucleotide sequence ID" value="NZ_WJQS01000002.1"/>
</dbReference>
<evidence type="ECO:0000313" key="6">
    <source>
        <dbReference type="Proteomes" id="UP000440066"/>
    </source>
</evidence>
<gene>
    <name evidence="4" type="ORF">GF867_09780</name>
    <name evidence="3" type="ORF">GIY09_02330</name>
</gene>
<dbReference type="AlphaFoldDB" id="A0A6I2GMI7"/>
<dbReference type="PANTHER" id="PTHR30336">
    <property type="entry name" value="INNER MEMBRANE PROTEIN, PROBABLE PERMEASE"/>
    <property type="match status" value="1"/>
</dbReference>
<protein>
    <recommendedName>
        <fullName evidence="2">DUF218 domain-containing protein</fullName>
    </recommendedName>
</protein>
<dbReference type="GO" id="GO:0000270">
    <property type="term" value="P:peptidoglycan metabolic process"/>
    <property type="evidence" value="ECO:0007669"/>
    <property type="project" value="TreeGrafter"/>
</dbReference>
<dbReference type="EMBL" id="WJQS01000002">
    <property type="protein sequence ID" value="MRI84735.1"/>
    <property type="molecule type" value="Genomic_DNA"/>
</dbReference>
<evidence type="ECO:0000259" key="2">
    <source>
        <dbReference type="Pfam" id="PF02698"/>
    </source>
</evidence>